<dbReference type="InterPro" id="IPR003961">
    <property type="entry name" value="FN3_dom"/>
</dbReference>
<feature type="domain" description="Fibronectin type-III" evidence="4">
    <location>
        <begin position="896"/>
        <end position="989"/>
    </location>
</feature>
<dbReference type="InterPro" id="IPR036116">
    <property type="entry name" value="FN3_sf"/>
</dbReference>
<organism evidence="5 6">
    <name type="scientific">Chlorella vulgaris</name>
    <name type="common">Green alga</name>
    <dbReference type="NCBI Taxonomy" id="3077"/>
    <lineage>
        <taxon>Eukaryota</taxon>
        <taxon>Viridiplantae</taxon>
        <taxon>Chlorophyta</taxon>
        <taxon>core chlorophytes</taxon>
        <taxon>Trebouxiophyceae</taxon>
        <taxon>Chlorellales</taxon>
        <taxon>Chlorellaceae</taxon>
        <taxon>Chlorella clade</taxon>
        <taxon>Chlorella</taxon>
    </lineage>
</organism>
<feature type="domain" description="Fibronectin type-III" evidence="4">
    <location>
        <begin position="715"/>
        <end position="807"/>
    </location>
</feature>
<proteinExistence type="predicted"/>
<accession>A0A9D4TIN0</accession>
<dbReference type="Gene3D" id="2.60.40.10">
    <property type="entry name" value="Immunoglobulins"/>
    <property type="match status" value="6"/>
</dbReference>
<dbReference type="OrthoDB" id="519031at2759"/>
<evidence type="ECO:0000259" key="4">
    <source>
        <dbReference type="PROSITE" id="PS50853"/>
    </source>
</evidence>
<keyword evidence="3" id="KW-0732">Signal</keyword>
<reference evidence="5" key="1">
    <citation type="journal article" date="2019" name="Plant J.">
        <title>Chlorella vulgaris genome assembly and annotation reveals the molecular basis for metabolic acclimation to high light conditions.</title>
        <authorList>
            <person name="Cecchin M."/>
            <person name="Marcolungo L."/>
            <person name="Rossato M."/>
            <person name="Girolomoni L."/>
            <person name="Cosentino E."/>
            <person name="Cuine S."/>
            <person name="Li-Beisson Y."/>
            <person name="Delledonne M."/>
            <person name="Ballottari M."/>
        </authorList>
    </citation>
    <scope>NUCLEOTIDE SEQUENCE</scope>
    <source>
        <strain evidence="5">211/11P</strain>
    </source>
</reference>
<feature type="signal peptide" evidence="3">
    <location>
        <begin position="1"/>
        <end position="26"/>
    </location>
</feature>
<keyword evidence="6" id="KW-1185">Reference proteome</keyword>
<feature type="domain" description="Fibronectin type-III" evidence="4">
    <location>
        <begin position="1292"/>
        <end position="1387"/>
    </location>
</feature>
<comment type="caution">
    <text evidence="5">The sequence shown here is derived from an EMBL/GenBank/DDBJ whole genome shotgun (WGS) entry which is preliminary data.</text>
</comment>
<evidence type="ECO:0000256" key="3">
    <source>
        <dbReference type="SAM" id="SignalP"/>
    </source>
</evidence>
<feature type="region of interest" description="Disordered" evidence="2">
    <location>
        <begin position="1264"/>
        <end position="1310"/>
    </location>
</feature>
<evidence type="ECO:0000256" key="1">
    <source>
        <dbReference type="ARBA" id="ARBA00022737"/>
    </source>
</evidence>
<feature type="compositionally biased region" description="Low complexity" evidence="2">
    <location>
        <begin position="1295"/>
        <end position="1309"/>
    </location>
</feature>
<evidence type="ECO:0000256" key="2">
    <source>
        <dbReference type="SAM" id="MobiDB-lite"/>
    </source>
</evidence>
<sequence length="1751" mass="178031">MDAQRCCPCGVKILLLALDYSGGTYASGGTADCPRPALFFSLTLLGVKLRQDFTPAAKLAYKQALLRMAPGATIIPVAIDSEDLAQTVHTVALFPESVAGGVAAAQQLAVKLRAGGLNAYFDQRKFGRVHPEVVAEPYLADSTGDTVPSLPGSHPAGMITVAWYDYRPDQVTPQRCSAYVAAIEKFLPGAVVTYKMHVDDGDWTGAGGNAVLEKVSMDTVISNASPAALAQALNTIRTRPASVWPVAQFGQMAVEEGYAVRWVPHSSFVSPCDVRTTLKLTGILALTPTCNRQTTAAYLATLKASLPGDAVTTVVSATRVSSGCQIVTSTSYPNSRHASVLALAGRLVKTPYPLSGTSFGATSRFPAFLIAGEVVTGKQRNVVTSKFVLLISASAIGQTSGKGAAFPVPGDSFVKYMFKLQPAQCQAGKSCAPLTFTSDTATPSFRGLTPSTTYNVTVTGISQAGTQTRGLNQLQFATPAGILLRLTGAKETSPTSGTATVTASPGVFTKYIFTVRKANCPAKPCPVLTFTRGSLTSPLTGLEPGTKYNVTVEGYVFTLRKVGCPACKPLTFKSNNATATFPGLEPGSTYNVTVEGVSKTGERIRSDNWVPLVMPPGLLLTKAVATGNTTGAATVRTLPAKTFIKYVFTVVKANCFKPPCASLTFTSTSRTAQFTGLASGTRYNVTVSGVDKAGSITKGSNMLQFKTPTPALPIEPGNGSTEPVNSTSAIVRIIAPSSLQCSSFKIRLCPINPAGPTCTVQACPTTLCQVSGLFPGTTYSVTVLCLTGNGNELANTITGGTVTTLPELAVESADATGPYTGTATADPSPNSWPFTKYTFTLNEASCASCPPLTFTSNSPTVAFTGLKSDTTYTVTVVGADNAGTTTEGSNMKQFTTSSSVGSTEAVNGTSGIVDIIASGGLQCVRFKVRLCPIKPPSSACVLMACAATPRCAVSGLSPGTTYSVTVVCVLEGGTSVSSPGTSTLTTPPELILTGASATGLSTGTATADPDPSSAFTLYTFTLKQASCPSCPALTFTSSTPRGAFVGLSPLTQYNVTVVGTGINGIRTPGSNMKQFKTPAAPPPPPPSDPSIDPIEPGSATATSGFVDINPGTNLQCASCRVKLCPVKLPSTTCIFAACTSTRCRVTGLSPGTVYSVTVVCLDANGNVIPPESSPVLLTTAPGFNLTSASATSPFRGAASAVAIPADVFVVVLFTLRDVSCPACPPLTFNGTTLLGAFTGLTSATTYNVTAVGVDAAGTATPSSNWLPFTTPAASPPPSPRLPSPSPPRPAPSPVNPAAIASSTASSPTSGVVQLTAPVGITCTSYIVELCPVPPPGGACVNTSCPTTSCAVTGLTAGTTYKVSAVCVDSSNTQVPASNTGTLTTPPTLSIASAGATSSVAGTATASPSSSNPFVSYNFTVVEKSCGSCPALVFTSSSPTVPLTGLTPNTTYNVTVVGINSSGAVTPGTGWKTITTPSIPAIASCTASSPTSGVVQLTAPVGITCTAYIVELCPVPPPGGACVNTSCPTTSCAVTGLTAGTSYKVSAVCVDSSNTQVPASNTGTLTTPPSLSIASAGATSSVAGTATASPSSSNPFVSYNFTVVDKSCGSCPALVFTSSSPTVPLTGLTPNTTYNVTVVGINSSGAVTPGTGWKTFTTDPLVITLVSAVATSLDSGNASAAIPAGGTFTNYTFTARPLSGGPNVTVTSSSLDAGFRMLLPLTTVCIPPAHIPHGQHQLACMLTALLMQCNAV</sequence>
<reference evidence="5" key="2">
    <citation type="submission" date="2020-11" db="EMBL/GenBank/DDBJ databases">
        <authorList>
            <person name="Cecchin M."/>
            <person name="Marcolungo L."/>
            <person name="Rossato M."/>
            <person name="Girolomoni L."/>
            <person name="Cosentino E."/>
            <person name="Cuine S."/>
            <person name="Li-Beisson Y."/>
            <person name="Delledonne M."/>
            <person name="Ballottari M."/>
        </authorList>
    </citation>
    <scope>NUCLEOTIDE SEQUENCE</scope>
    <source>
        <strain evidence="5">211/11P</strain>
        <tissue evidence="5">Whole cell</tissue>
    </source>
</reference>
<dbReference type="SMART" id="SM00060">
    <property type="entry name" value="FN3"/>
    <property type="match status" value="9"/>
</dbReference>
<feature type="domain" description="Fibronectin type-III" evidence="4">
    <location>
        <begin position="523"/>
        <end position="617"/>
    </location>
</feature>
<dbReference type="PROSITE" id="PS50853">
    <property type="entry name" value="FN3"/>
    <property type="match status" value="6"/>
</dbReference>
<feature type="compositionally biased region" description="Pro residues" evidence="2">
    <location>
        <begin position="1273"/>
        <end position="1294"/>
    </location>
</feature>
<protein>
    <recommendedName>
        <fullName evidence="4">Fibronectin type-III domain-containing protein</fullName>
    </recommendedName>
</protein>
<name>A0A9D4TIN0_CHLVU</name>
<dbReference type="PANTHER" id="PTHR46708:SF2">
    <property type="entry name" value="FIBRONECTIN TYPE-III DOMAIN-CONTAINING PROTEIN"/>
    <property type="match status" value="1"/>
</dbReference>
<dbReference type="SUPFAM" id="SSF49265">
    <property type="entry name" value="Fibronectin type III"/>
    <property type="match status" value="8"/>
</dbReference>
<feature type="compositionally biased region" description="Pro residues" evidence="2">
    <location>
        <begin position="1079"/>
        <end position="1088"/>
    </location>
</feature>
<feature type="region of interest" description="Disordered" evidence="2">
    <location>
        <begin position="1068"/>
        <end position="1101"/>
    </location>
</feature>
<dbReference type="PANTHER" id="PTHR46708">
    <property type="entry name" value="TENASCIN"/>
    <property type="match status" value="1"/>
</dbReference>
<dbReference type="EMBL" id="SIDB01000011">
    <property type="protein sequence ID" value="KAI3426423.1"/>
    <property type="molecule type" value="Genomic_DNA"/>
</dbReference>
<dbReference type="Proteomes" id="UP001055712">
    <property type="component" value="Unassembled WGS sequence"/>
</dbReference>
<feature type="chain" id="PRO_5039204243" description="Fibronectin type-III domain-containing protein" evidence="3">
    <location>
        <begin position="27"/>
        <end position="1751"/>
    </location>
</feature>
<dbReference type="CDD" id="cd00063">
    <property type="entry name" value="FN3"/>
    <property type="match status" value="3"/>
</dbReference>
<gene>
    <name evidence="5" type="ORF">D9Q98_008791</name>
</gene>
<evidence type="ECO:0000313" key="5">
    <source>
        <dbReference type="EMBL" id="KAI3426423.1"/>
    </source>
</evidence>
<dbReference type="InterPro" id="IPR013783">
    <property type="entry name" value="Ig-like_fold"/>
</dbReference>
<feature type="domain" description="Fibronectin type-III" evidence="4">
    <location>
        <begin position="1085"/>
        <end position="1182"/>
    </location>
</feature>
<dbReference type="InterPro" id="IPR050991">
    <property type="entry name" value="ECM_Regulatory_Proteins"/>
</dbReference>
<feature type="domain" description="Fibronectin type-III" evidence="4">
    <location>
        <begin position="1475"/>
        <end position="1569"/>
    </location>
</feature>
<keyword evidence="1" id="KW-0677">Repeat</keyword>
<evidence type="ECO:0000313" key="6">
    <source>
        <dbReference type="Proteomes" id="UP001055712"/>
    </source>
</evidence>